<organism evidence="3 4">
    <name type="scientific">Suillus discolor</name>
    <dbReference type="NCBI Taxonomy" id="1912936"/>
    <lineage>
        <taxon>Eukaryota</taxon>
        <taxon>Fungi</taxon>
        <taxon>Dikarya</taxon>
        <taxon>Basidiomycota</taxon>
        <taxon>Agaricomycotina</taxon>
        <taxon>Agaricomycetes</taxon>
        <taxon>Agaricomycetidae</taxon>
        <taxon>Boletales</taxon>
        <taxon>Suillineae</taxon>
        <taxon>Suillaceae</taxon>
        <taxon>Suillus</taxon>
    </lineage>
</organism>
<reference evidence="3" key="1">
    <citation type="journal article" date="2020" name="New Phytol.">
        <title>Comparative genomics reveals dynamic genome evolution in host specialist ectomycorrhizal fungi.</title>
        <authorList>
            <person name="Lofgren L.A."/>
            <person name="Nguyen N.H."/>
            <person name="Vilgalys R."/>
            <person name="Ruytinx J."/>
            <person name="Liao H.L."/>
            <person name="Branco S."/>
            <person name="Kuo A."/>
            <person name="LaButti K."/>
            <person name="Lipzen A."/>
            <person name="Andreopoulos W."/>
            <person name="Pangilinan J."/>
            <person name="Riley R."/>
            <person name="Hundley H."/>
            <person name="Na H."/>
            <person name="Barry K."/>
            <person name="Grigoriev I.V."/>
            <person name="Stajich J.E."/>
            <person name="Kennedy P.G."/>
        </authorList>
    </citation>
    <scope>NUCLEOTIDE SEQUENCE</scope>
    <source>
        <strain evidence="3">FC423</strain>
    </source>
</reference>
<feature type="domain" description="Fungal-type protein kinase" evidence="2">
    <location>
        <begin position="207"/>
        <end position="347"/>
    </location>
</feature>
<dbReference type="Pfam" id="PF17667">
    <property type="entry name" value="Pkinase_fungal"/>
    <property type="match status" value="2"/>
</dbReference>
<dbReference type="PANTHER" id="PTHR38248:SF2">
    <property type="entry name" value="FUNK1 11"/>
    <property type="match status" value="1"/>
</dbReference>
<sequence>MTPPIHIDNAPNHYLQILSSVVFGSLECIGYNPSISIFTKTLRPAQLKNPTSRPSMNKPPAQAQVNSSQTGGQIGGTATPESDLGIDLDVEMGSDLEESLPIDPPQLEIPQDPLCATYSTLISRIIVNDHAYDILELIFSSQGLVGRGTVCYLARRDDKEYIIKDHWVLGGKDVVLNEVKMLREMQGVCGVPELVEYWLVEIAPNEPRTRPLHAFQTRVELVSALQDIVKIQQTAVEDRGILHCDCSLNNAMIEDDGDGTHGLLIDWEFAVHIYAGQKYVIGGTGTLPFMSHSLLWQLSEAVGDPATSAHSWKVKVATSSLAKPPPLIQHHYHDDLELLFYVLVCICIESRGPLGVRHDLSADRSQEWLPHLWSAGTLQAGGDLKTLFFFHPNAHKLQKQFHPYFKTLLPLATQWYHLIRNKGLLNAVTFQEVLNLLETHLATLPKN</sequence>
<dbReference type="InterPro" id="IPR011009">
    <property type="entry name" value="Kinase-like_dom_sf"/>
</dbReference>
<protein>
    <recommendedName>
        <fullName evidence="2">Fungal-type protein kinase domain-containing protein</fullName>
    </recommendedName>
</protein>
<proteinExistence type="predicted"/>
<name>A0A9P7JKX6_9AGAM</name>
<feature type="region of interest" description="Disordered" evidence="1">
    <location>
        <begin position="47"/>
        <end position="82"/>
    </location>
</feature>
<gene>
    <name evidence="3" type="ORF">F5147DRAFT_784509</name>
</gene>
<dbReference type="SUPFAM" id="SSF56112">
    <property type="entry name" value="Protein kinase-like (PK-like)"/>
    <property type="match status" value="1"/>
</dbReference>
<accession>A0A9P7JKX6</accession>
<dbReference type="AlphaFoldDB" id="A0A9P7JKX6"/>
<dbReference type="GeneID" id="64705122"/>
<dbReference type="OrthoDB" id="2682511at2759"/>
<evidence type="ECO:0000313" key="3">
    <source>
        <dbReference type="EMBL" id="KAG2080125.1"/>
    </source>
</evidence>
<evidence type="ECO:0000256" key="1">
    <source>
        <dbReference type="SAM" id="MobiDB-lite"/>
    </source>
</evidence>
<dbReference type="InterPro" id="IPR040976">
    <property type="entry name" value="Pkinase_fungal"/>
</dbReference>
<dbReference type="RefSeq" id="XP_041284111.1">
    <property type="nucleotide sequence ID" value="XM_041442863.1"/>
</dbReference>
<keyword evidence="4" id="KW-1185">Reference proteome</keyword>
<feature type="domain" description="Fungal-type protein kinase" evidence="2">
    <location>
        <begin position="126"/>
        <end position="203"/>
    </location>
</feature>
<evidence type="ECO:0000313" key="4">
    <source>
        <dbReference type="Proteomes" id="UP000823399"/>
    </source>
</evidence>
<comment type="caution">
    <text evidence="3">The sequence shown here is derived from an EMBL/GenBank/DDBJ whole genome shotgun (WGS) entry which is preliminary data.</text>
</comment>
<evidence type="ECO:0000259" key="2">
    <source>
        <dbReference type="Pfam" id="PF17667"/>
    </source>
</evidence>
<dbReference type="PANTHER" id="PTHR38248">
    <property type="entry name" value="FUNK1 6"/>
    <property type="match status" value="1"/>
</dbReference>
<dbReference type="EMBL" id="JABBWM010000591">
    <property type="protein sequence ID" value="KAG2080125.1"/>
    <property type="molecule type" value="Genomic_DNA"/>
</dbReference>
<dbReference type="Proteomes" id="UP000823399">
    <property type="component" value="Unassembled WGS sequence"/>
</dbReference>